<evidence type="ECO:0000256" key="1">
    <source>
        <dbReference type="ARBA" id="ARBA00004496"/>
    </source>
</evidence>
<accession>A0A386JC49</accession>
<dbReference type="GO" id="GO:0009360">
    <property type="term" value="C:DNA polymerase III complex"/>
    <property type="evidence" value="ECO:0007669"/>
    <property type="project" value="InterPro"/>
</dbReference>
<evidence type="ECO:0000259" key="13">
    <source>
        <dbReference type="Pfam" id="PF02768"/>
    </source>
</evidence>
<proteinExistence type="inferred from homology"/>
<dbReference type="EMBL" id="MG973074">
    <property type="protein sequence ID" value="AYD68754.1"/>
    <property type="molecule type" value="Genomic_DNA"/>
</dbReference>
<evidence type="ECO:0000256" key="2">
    <source>
        <dbReference type="ARBA" id="ARBA00010752"/>
    </source>
</evidence>
<keyword evidence="9" id="KW-0238">DNA-binding</keyword>
<keyword evidence="5 14" id="KW-0808">Transferase</keyword>
<dbReference type="InterPro" id="IPR046938">
    <property type="entry name" value="DNA_clamp_sf"/>
</dbReference>
<comment type="subcellular location">
    <subcellularLocation>
        <location evidence="1">Cytoplasm</location>
    </subcellularLocation>
</comment>
<evidence type="ECO:0000256" key="7">
    <source>
        <dbReference type="ARBA" id="ARBA00022705"/>
    </source>
</evidence>
<dbReference type="GO" id="GO:0003887">
    <property type="term" value="F:DNA-directed DNA polymerase activity"/>
    <property type="evidence" value="ECO:0007669"/>
    <property type="project" value="UniProtKB-KW"/>
</dbReference>
<keyword evidence="7" id="KW-0235">DNA replication</keyword>
<keyword evidence="6 14" id="KW-0548">Nucleotidyltransferase</keyword>
<evidence type="ECO:0000256" key="6">
    <source>
        <dbReference type="ARBA" id="ARBA00022695"/>
    </source>
</evidence>
<evidence type="ECO:0000259" key="12">
    <source>
        <dbReference type="Pfam" id="PF02767"/>
    </source>
</evidence>
<sequence length="350" mass="39708">MIIKREDIKQILVQASKFGEYVQLQIEDYKAIVKSVGKKNIYFEAEIKEIENPIEGEFYIFDKQALDILQKCPKDVTIEKTKKNKINIKSGEFKVSLAETKQSIIDIDEPEINYCLTVKNLNKVKNVRYAAASKDTRPALECVYFEVNPDIGKIRIIATDSYRIAIDEINYVCNEKIKKGSFLLDKKVLGDVISKDDDCAVLGVCDNKIIFAFENGIVIGIDILAENYIDIERMLASMKFSFQFKIKREAFTKSIKRCKIGDKNSIKLSIGKSSLGIEMDSNETSIYITDEIEIVGVDECLEVNLSLNYLSDALENMNSEYITVKYSDNSTFPILIEDDSNKAIILPVAK</sequence>
<dbReference type="InterPro" id="IPR001001">
    <property type="entry name" value="DNA_polIII_beta"/>
</dbReference>
<dbReference type="SUPFAM" id="SSF55979">
    <property type="entry name" value="DNA clamp"/>
    <property type="match status" value="2"/>
</dbReference>
<evidence type="ECO:0000256" key="3">
    <source>
        <dbReference type="ARBA" id="ARBA00021035"/>
    </source>
</evidence>
<dbReference type="GO" id="GO:0003677">
    <property type="term" value="F:DNA binding"/>
    <property type="evidence" value="ECO:0007669"/>
    <property type="project" value="UniProtKB-KW"/>
</dbReference>
<keyword evidence="8" id="KW-0239">DNA-directed DNA polymerase</keyword>
<dbReference type="SMART" id="SM00480">
    <property type="entry name" value="POL3Bc"/>
    <property type="match status" value="1"/>
</dbReference>
<evidence type="ECO:0000256" key="11">
    <source>
        <dbReference type="ARBA" id="ARBA00033276"/>
    </source>
</evidence>
<dbReference type="AlphaFoldDB" id="A0A386JC49"/>
<comment type="similarity">
    <text evidence="2">Belongs to the beta sliding clamp family.</text>
</comment>
<dbReference type="Gene3D" id="3.70.10.10">
    <property type="match status" value="1"/>
</dbReference>
<gene>
    <name evidence="14" type="primary">dnaN</name>
    <name evidence="14" type="ORF">pHSJD-312_00133</name>
</gene>
<protein>
    <recommendedName>
        <fullName evidence="3">Beta sliding clamp</fullName>
    </recommendedName>
    <alternativeName>
        <fullName evidence="11">Beta-clamp processivity factor</fullName>
    </alternativeName>
    <alternativeName>
        <fullName evidence="10">DNA polymerase III beta sliding clamp subunit</fullName>
    </alternativeName>
</protein>
<name>A0A386JC49_CLODI</name>
<keyword evidence="4" id="KW-0963">Cytoplasm</keyword>
<dbReference type="Pfam" id="PF02767">
    <property type="entry name" value="DNA_pol3_beta_2"/>
    <property type="match status" value="1"/>
</dbReference>
<evidence type="ECO:0000313" key="14">
    <source>
        <dbReference type="EMBL" id="AYD68754.1"/>
    </source>
</evidence>
<evidence type="ECO:0000256" key="9">
    <source>
        <dbReference type="ARBA" id="ARBA00023125"/>
    </source>
</evidence>
<dbReference type="PANTHER" id="PTHR30478:SF0">
    <property type="entry name" value="BETA SLIDING CLAMP"/>
    <property type="match status" value="1"/>
</dbReference>
<dbReference type="GO" id="GO:0008408">
    <property type="term" value="F:3'-5' exonuclease activity"/>
    <property type="evidence" value="ECO:0007669"/>
    <property type="project" value="InterPro"/>
</dbReference>
<evidence type="ECO:0000256" key="4">
    <source>
        <dbReference type="ARBA" id="ARBA00022490"/>
    </source>
</evidence>
<dbReference type="GO" id="GO:0005737">
    <property type="term" value="C:cytoplasm"/>
    <property type="evidence" value="ECO:0007669"/>
    <property type="project" value="UniProtKB-SubCell"/>
</dbReference>
<evidence type="ECO:0000256" key="8">
    <source>
        <dbReference type="ARBA" id="ARBA00022932"/>
    </source>
</evidence>
<keyword evidence="14" id="KW-0614">Plasmid</keyword>
<dbReference type="InterPro" id="IPR022635">
    <property type="entry name" value="DNA_polIII_beta_C"/>
</dbReference>
<evidence type="ECO:0000256" key="10">
    <source>
        <dbReference type="ARBA" id="ARBA00030988"/>
    </source>
</evidence>
<dbReference type="InterPro" id="IPR022637">
    <property type="entry name" value="DNA_polIII_beta_cen"/>
</dbReference>
<feature type="domain" description="DNA polymerase III beta sliding clamp central" evidence="12">
    <location>
        <begin position="123"/>
        <end position="217"/>
    </location>
</feature>
<reference evidence="14" key="1">
    <citation type="journal article" date="2018" name="Sci. Rep.">
        <title>Novel Clade C-I Clostridium difficile strains escape diagnostic tests, differ in pathogenicity potential and carry toxins on extrachromosomal elements.</title>
        <authorList>
            <person name="Ramirez-Vargas G."/>
            <person name="Lopez-Urena D."/>
            <person name="Badilla A."/>
            <person name="Orozco-Aguilar J."/>
            <person name="Murillo T."/>
            <person name="Rojas P."/>
            <person name="Riedel T."/>
            <person name="Overmann J."/>
            <person name="Gonzalez G."/>
            <person name="Chaves-Olarte E."/>
            <person name="Quesada-Gomez C."/>
            <person name="Rodriguez C."/>
        </authorList>
    </citation>
    <scope>NUCLEOTIDE SEQUENCE</scope>
    <source>
        <strain evidence="14">HSJD-312</strain>
        <plasmid evidence="14">pHSJD-312</plasmid>
    </source>
</reference>
<feature type="domain" description="DNA polymerase III beta sliding clamp C-terminal" evidence="13">
    <location>
        <begin position="244"/>
        <end position="343"/>
    </location>
</feature>
<geneLocation type="plasmid" evidence="14">
    <name>pHSJD-312</name>
</geneLocation>
<dbReference type="Pfam" id="PF02768">
    <property type="entry name" value="DNA_pol3_beta_3"/>
    <property type="match status" value="1"/>
</dbReference>
<organism evidence="14">
    <name type="scientific">Clostridioides difficile</name>
    <name type="common">Peptoclostridium difficile</name>
    <dbReference type="NCBI Taxonomy" id="1496"/>
    <lineage>
        <taxon>Bacteria</taxon>
        <taxon>Bacillati</taxon>
        <taxon>Bacillota</taxon>
        <taxon>Clostridia</taxon>
        <taxon>Peptostreptococcales</taxon>
        <taxon>Peptostreptococcaceae</taxon>
        <taxon>Clostridioides</taxon>
    </lineage>
</organism>
<dbReference type="PANTHER" id="PTHR30478">
    <property type="entry name" value="DNA POLYMERASE III SUBUNIT BETA"/>
    <property type="match status" value="1"/>
</dbReference>
<dbReference type="GO" id="GO:0006271">
    <property type="term" value="P:DNA strand elongation involved in DNA replication"/>
    <property type="evidence" value="ECO:0007669"/>
    <property type="project" value="TreeGrafter"/>
</dbReference>
<dbReference type="Gene3D" id="3.10.150.10">
    <property type="entry name" value="DNA Polymerase III, subunit A, domain 2"/>
    <property type="match status" value="1"/>
</dbReference>
<evidence type="ECO:0000256" key="5">
    <source>
        <dbReference type="ARBA" id="ARBA00022679"/>
    </source>
</evidence>
<dbReference type="RefSeq" id="WP_172693333.1">
    <property type="nucleotide sequence ID" value="NZ_MG973074.1"/>
</dbReference>